<sequence>MFQIGGKNYEVLQDHKNGWNPEAFRDRYSEVLDRYDYIIGDWGYNQLRLKGFYREGHPKANKDTSIVVLDDYINEYCNFGCAYFVLQKSREVENKNGTTDDFVPPDIQQLVDAQREQASEAEERQEVRQPTTAGQTEWPHPQQDSTATEESRVERPIEARESRELQRREPKDAQEVRERQPHEARDSRPSREGREGNRQREARDSRQSKEPREAKDGRSSGEGQQAREPRRQRNSQGNFDKRESRGPRYERQPKENREGRQVRVSREPEGQRQTQTTAKADRTEGSKKNKTFPSPQQNGS</sequence>
<feature type="compositionally biased region" description="Basic and acidic residues" evidence="1">
    <location>
        <begin position="113"/>
        <end position="127"/>
    </location>
</feature>
<dbReference type="Proteomes" id="UP000319219">
    <property type="component" value="Unassembled WGS sequence"/>
</dbReference>
<protein>
    <submittedName>
        <fullName evidence="2">DUF1027 domain-containing protein</fullName>
    </submittedName>
</protein>
<feature type="region of interest" description="Disordered" evidence="1">
    <location>
        <begin position="113"/>
        <end position="300"/>
    </location>
</feature>
<keyword evidence="3" id="KW-1185">Reference proteome</keyword>
<dbReference type="InterPro" id="IPR038141">
    <property type="entry name" value="YutD-like_sf"/>
</dbReference>
<dbReference type="Pfam" id="PF06265">
    <property type="entry name" value="YutD-like"/>
    <property type="match status" value="1"/>
</dbReference>
<feature type="compositionally biased region" description="Basic and acidic residues" evidence="1">
    <location>
        <begin position="149"/>
        <end position="231"/>
    </location>
</feature>
<dbReference type="Gene3D" id="3.50.4.20">
    <property type="match status" value="1"/>
</dbReference>
<evidence type="ECO:0000313" key="3">
    <source>
        <dbReference type="Proteomes" id="UP000319219"/>
    </source>
</evidence>
<evidence type="ECO:0000313" key="2">
    <source>
        <dbReference type="EMBL" id="TQR98005.1"/>
    </source>
</evidence>
<name>A0ABY3B2P4_9BACL</name>
<comment type="caution">
    <text evidence="2">The sequence shown here is derived from an EMBL/GenBank/DDBJ whole genome shotgun (WGS) entry which is preliminary data.</text>
</comment>
<gene>
    <name evidence="2" type="ORF">FKV70_16145</name>
</gene>
<dbReference type="InterPro" id="IPR009370">
    <property type="entry name" value="YutD-like"/>
</dbReference>
<evidence type="ECO:0000256" key="1">
    <source>
        <dbReference type="SAM" id="MobiDB-lite"/>
    </source>
</evidence>
<proteinExistence type="predicted"/>
<reference evidence="2 3" key="1">
    <citation type="submission" date="2019-07" db="EMBL/GenBank/DDBJ databases">
        <title>Paenibacillus ottowii sp. nov. isolated from a fermentation system processing bovine manure.</title>
        <authorList>
            <person name="Velazquez L.F."/>
            <person name="Rajbanshi S."/>
            <person name="Guan S."/>
            <person name="Hinchee M."/>
            <person name="Welsh A."/>
        </authorList>
    </citation>
    <scope>NUCLEOTIDE SEQUENCE [LARGE SCALE GENOMIC DNA]</scope>
    <source>
        <strain evidence="2 3">MS2379</strain>
    </source>
</reference>
<organism evidence="2 3">
    <name type="scientific">Paenibacillus ottowii</name>
    <dbReference type="NCBI Taxonomy" id="2315729"/>
    <lineage>
        <taxon>Bacteria</taxon>
        <taxon>Bacillati</taxon>
        <taxon>Bacillota</taxon>
        <taxon>Bacilli</taxon>
        <taxon>Bacillales</taxon>
        <taxon>Paenibacillaceae</taxon>
        <taxon>Paenibacillus</taxon>
    </lineage>
</organism>
<accession>A0ABY3B2P4</accession>
<feature type="compositionally biased region" description="Basic and acidic residues" evidence="1">
    <location>
        <begin position="239"/>
        <end position="270"/>
    </location>
</feature>
<dbReference type="RefSeq" id="WP_142613479.1">
    <property type="nucleotide sequence ID" value="NZ_VIJZ01000006.1"/>
</dbReference>
<feature type="compositionally biased region" description="Polar residues" evidence="1">
    <location>
        <begin position="291"/>
        <end position="300"/>
    </location>
</feature>
<dbReference type="EMBL" id="VIJZ01000006">
    <property type="protein sequence ID" value="TQR98005.1"/>
    <property type="molecule type" value="Genomic_DNA"/>
</dbReference>